<keyword evidence="8 14" id="KW-0406">Ion transport</keyword>
<keyword evidence="10 14" id="KW-0407">Ion channel</keyword>
<dbReference type="SMR" id="A0A380HK85"/>
<dbReference type="PANTHER" id="PTHR28259">
    <property type="entry name" value="FLUORIDE EXPORT PROTEIN 1-RELATED"/>
    <property type="match status" value="1"/>
</dbReference>
<dbReference type="NCBIfam" id="NF010797">
    <property type="entry name" value="PRK14201.1"/>
    <property type="match status" value="1"/>
</dbReference>
<comment type="function">
    <text evidence="13 14">Fluoride-specific ion channel. Important for reducing fluoride concentration in the cell, thus reducing its toxicity.</text>
</comment>
<comment type="subcellular location">
    <subcellularLocation>
        <location evidence="1 14">Cell membrane</location>
        <topology evidence="1 14">Multi-pass membrane protein</topology>
    </subcellularLocation>
</comment>
<dbReference type="EMBL" id="UHED01000001">
    <property type="protein sequence ID" value="SUM82708.1"/>
    <property type="molecule type" value="Genomic_DNA"/>
</dbReference>
<evidence type="ECO:0000256" key="7">
    <source>
        <dbReference type="ARBA" id="ARBA00023053"/>
    </source>
</evidence>
<dbReference type="GO" id="GO:0140114">
    <property type="term" value="P:cellular detoxification of fluoride"/>
    <property type="evidence" value="ECO:0007669"/>
    <property type="project" value="UniProtKB-UniRule"/>
</dbReference>
<evidence type="ECO:0000256" key="4">
    <source>
        <dbReference type="ARBA" id="ARBA00022692"/>
    </source>
</evidence>
<sequence length="121" mass="13322">MQYLFIFLGGAVGALLRYLLSFINTSFEMPIGTFIANLCGAFLMGFLGTLAIQYFNNSPMLKKGITTGFIGSLTTFSTFQFELVQFFESGSFILLIVYALTSYIFGILLCFLGVRLGAKIS</sequence>
<protein>
    <recommendedName>
        <fullName evidence="14">Fluoride-specific ion channel FluC</fullName>
    </recommendedName>
</protein>
<evidence type="ECO:0000256" key="1">
    <source>
        <dbReference type="ARBA" id="ARBA00004651"/>
    </source>
</evidence>
<dbReference type="Proteomes" id="UP000254707">
    <property type="component" value="Unassembled WGS sequence"/>
</dbReference>
<keyword evidence="4 14" id="KW-0812">Transmembrane</keyword>
<evidence type="ECO:0000313" key="16">
    <source>
        <dbReference type="Proteomes" id="UP000254707"/>
    </source>
</evidence>
<dbReference type="OMA" id="NDKWLNG"/>
<feature type="transmembrane region" description="Helical" evidence="14">
    <location>
        <begin position="64"/>
        <end position="86"/>
    </location>
</feature>
<accession>A0A380HK85</accession>
<evidence type="ECO:0000256" key="3">
    <source>
        <dbReference type="ARBA" id="ARBA00022475"/>
    </source>
</evidence>
<dbReference type="RefSeq" id="WP_011302834.1">
    <property type="nucleotide sequence ID" value="NZ_CAXOKG010000001.1"/>
</dbReference>
<keyword evidence="2 14" id="KW-0813">Transport</keyword>
<organism evidence="15 16">
    <name type="scientific">Staphylococcus saprophyticus</name>
    <dbReference type="NCBI Taxonomy" id="29385"/>
    <lineage>
        <taxon>Bacteria</taxon>
        <taxon>Bacillati</taxon>
        <taxon>Bacillota</taxon>
        <taxon>Bacilli</taxon>
        <taxon>Bacillales</taxon>
        <taxon>Staphylococcaceae</taxon>
        <taxon>Staphylococcus</taxon>
    </lineage>
</organism>
<dbReference type="Pfam" id="PF02537">
    <property type="entry name" value="CRCB"/>
    <property type="match status" value="1"/>
</dbReference>
<feature type="transmembrane region" description="Helical" evidence="14">
    <location>
        <begin position="92"/>
        <end position="114"/>
    </location>
</feature>
<feature type="binding site" evidence="14">
    <location>
        <position position="71"/>
    </location>
    <ligand>
        <name>Na(+)</name>
        <dbReference type="ChEBI" id="CHEBI:29101"/>
        <note>structural</note>
    </ligand>
</feature>
<evidence type="ECO:0000256" key="5">
    <source>
        <dbReference type="ARBA" id="ARBA00022723"/>
    </source>
</evidence>
<evidence type="ECO:0000256" key="14">
    <source>
        <dbReference type="HAMAP-Rule" id="MF_00454"/>
    </source>
</evidence>
<dbReference type="GO" id="GO:0005886">
    <property type="term" value="C:plasma membrane"/>
    <property type="evidence" value="ECO:0007669"/>
    <property type="project" value="UniProtKB-SubCell"/>
</dbReference>
<feature type="transmembrane region" description="Helical" evidence="14">
    <location>
        <begin position="31"/>
        <end position="52"/>
    </location>
</feature>
<proteinExistence type="inferred from homology"/>
<keyword evidence="5 14" id="KW-0479">Metal-binding</keyword>
<comment type="similarity">
    <text evidence="11 14">Belongs to the fluoride channel Fluc/FEX (TC 1.A.43) family.</text>
</comment>
<evidence type="ECO:0000256" key="10">
    <source>
        <dbReference type="ARBA" id="ARBA00023303"/>
    </source>
</evidence>
<feature type="binding site" evidence="14">
    <location>
        <position position="74"/>
    </location>
    <ligand>
        <name>Na(+)</name>
        <dbReference type="ChEBI" id="CHEBI:29101"/>
        <note>structural</note>
    </ligand>
</feature>
<dbReference type="AlphaFoldDB" id="A0A380HK85"/>
<evidence type="ECO:0000256" key="2">
    <source>
        <dbReference type="ARBA" id="ARBA00022448"/>
    </source>
</evidence>
<keyword evidence="3 14" id="KW-1003">Cell membrane</keyword>
<dbReference type="GO" id="GO:0062054">
    <property type="term" value="F:fluoride channel activity"/>
    <property type="evidence" value="ECO:0007669"/>
    <property type="project" value="UniProtKB-UniRule"/>
</dbReference>
<keyword evidence="9 14" id="KW-0472">Membrane</keyword>
<keyword evidence="6 14" id="KW-1133">Transmembrane helix</keyword>
<reference evidence="15 16" key="1">
    <citation type="submission" date="2018-06" db="EMBL/GenBank/DDBJ databases">
        <authorList>
            <consortium name="Pathogen Informatics"/>
            <person name="Doyle S."/>
        </authorList>
    </citation>
    <scope>NUCLEOTIDE SEQUENCE [LARGE SCALE GENOMIC DNA]</scope>
    <source>
        <strain evidence="15 16">NCTC7688</strain>
    </source>
</reference>
<dbReference type="PANTHER" id="PTHR28259:SF16">
    <property type="entry name" value="FLUORIDE-SPECIFIC ION CHANNEL FLUC 2"/>
    <property type="match status" value="1"/>
</dbReference>
<evidence type="ECO:0000256" key="11">
    <source>
        <dbReference type="ARBA" id="ARBA00035120"/>
    </source>
</evidence>
<dbReference type="GeneID" id="3615850"/>
<dbReference type="HAMAP" id="MF_00454">
    <property type="entry name" value="FluC"/>
    <property type="match status" value="1"/>
</dbReference>
<evidence type="ECO:0000256" key="9">
    <source>
        <dbReference type="ARBA" id="ARBA00023136"/>
    </source>
</evidence>
<dbReference type="InterPro" id="IPR003691">
    <property type="entry name" value="FluC"/>
</dbReference>
<evidence type="ECO:0000256" key="12">
    <source>
        <dbReference type="ARBA" id="ARBA00035585"/>
    </source>
</evidence>
<evidence type="ECO:0000256" key="6">
    <source>
        <dbReference type="ARBA" id="ARBA00022989"/>
    </source>
</evidence>
<evidence type="ECO:0000256" key="8">
    <source>
        <dbReference type="ARBA" id="ARBA00023065"/>
    </source>
</evidence>
<comment type="activity regulation">
    <text evidence="14">Na(+) is not transported, but it plays an essential structural role and its presence is essential for fluoride channel function.</text>
</comment>
<name>A0A380HK85_STASA</name>
<comment type="catalytic activity">
    <reaction evidence="12">
        <text>fluoride(in) = fluoride(out)</text>
        <dbReference type="Rhea" id="RHEA:76159"/>
        <dbReference type="ChEBI" id="CHEBI:17051"/>
    </reaction>
    <physiologicalReaction direction="left-to-right" evidence="12">
        <dbReference type="Rhea" id="RHEA:76160"/>
    </physiologicalReaction>
</comment>
<dbReference type="GO" id="GO:0046872">
    <property type="term" value="F:metal ion binding"/>
    <property type="evidence" value="ECO:0007669"/>
    <property type="project" value="UniProtKB-KW"/>
</dbReference>
<evidence type="ECO:0000313" key="15">
    <source>
        <dbReference type="EMBL" id="SUM82708.1"/>
    </source>
</evidence>
<evidence type="ECO:0000256" key="13">
    <source>
        <dbReference type="ARBA" id="ARBA00049940"/>
    </source>
</evidence>
<gene>
    <name evidence="15" type="primary">crcB_2</name>
    <name evidence="14" type="synonym">crcB</name>
    <name evidence="14" type="synonym">fluC</name>
    <name evidence="15" type="ORF">NCTC7688_01263</name>
</gene>
<keyword evidence="7 14" id="KW-0915">Sodium</keyword>